<proteinExistence type="predicted"/>
<name>A0A0U2DHU2_AERHY</name>
<organism evidence="1">
    <name type="scientific">Aeromonas hydrophila</name>
    <dbReference type="NCBI Taxonomy" id="644"/>
    <lineage>
        <taxon>Bacteria</taxon>
        <taxon>Pseudomonadati</taxon>
        <taxon>Pseudomonadota</taxon>
        <taxon>Gammaproteobacteria</taxon>
        <taxon>Aeromonadales</taxon>
        <taxon>Aeromonadaceae</taxon>
        <taxon>Aeromonas</taxon>
    </lineage>
</organism>
<protein>
    <submittedName>
        <fullName evidence="1">Uncharacterized protein</fullName>
    </submittedName>
</protein>
<gene>
    <name evidence="1" type="ORF">pGES5_AH01_00008</name>
</gene>
<dbReference type="EMBL" id="KR014105">
    <property type="protein sequence ID" value="AKP49257.1"/>
    <property type="molecule type" value="Genomic_DNA"/>
</dbReference>
<keyword evidence="1" id="KW-0614">Plasmid</keyword>
<reference evidence="1" key="1">
    <citation type="submission" date="2015-03" db="EMBL/GenBank/DDBJ databases">
        <authorList>
            <person name="Zong Z."/>
        </authorList>
    </citation>
    <scope>NUCLEOTIDE SEQUENCE</scope>
    <source>
        <strain evidence="1">WCHAH01</strain>
        <plasmid evidence="1">pGES5</plasmid>
    </source>
</reference>
<sequence>MYKTDEAYTAESHGLVVGKAYGVRQGYDSGWNDAIAHVQLQFDAALREQRELAYALNALSVIAYSALAALKAAPEQHRLMATDIYAKEVNRLMKAGPKAPGAIRAVPHTDPALLARESDIAHLMQQWFEHSLALAKQQQHHHENDSPSP</sequence>
<dbReference type="RefSeq" id="WP_146054388.1">
    <property type="nucleotide sequence ID" value="NZ_KR014105.1"/>
</dbReference>
<geneLocation type="plasmid" evidence="1">
    <name>pGES5</name>
</geneLocation>
<accession>A0A0U2DHU2</accession>
<dbReference type="AlphaFoldDB" id="A0A0U2DHU2"/>
<evidence type="ECO:0000313" key="1">
    <source>
        <dbReference type="EMBL" id="AKP49257.1"/>
    </source>
</evidence>